<dbReference type="NCBIfam" id="TIGR00787">
    <property type="entry name" value="dctP"/>
    <property type="match status" value="1"/>
</dbReference>
<proteinExistence type="predicted"/>
<dbReference type="NCBIfam" id="NF037995">
    <property type="entry name" value="TRAP_S1"/>
    <property type="match status" value="1"/>
</dbReference>
<dbReference type="InterPro" id="IPR018389">
    <property type="entry name" value="DctP_fam"/>
</dbReference>
<keyword evidence="1" id="KW-0732">Signal</keyword>
<dbReference type="Gene3D" id="3.40.190.170">
    <property type="entry name" value="Bacterial extracellular solute-binding protein, family 7"/>
    <property type="match status" value="1"/>
</dbReference>
<dbReference type="CDD" id="cd13671">
    <property type="entry name" value="PBP2_TRAP_SBP_like_3"/>
    <property type="match status" value="1"/>
</dbReference>
<dbReference type="PANTHER" id="PTHR33376">
    <property type="match status" value="1"/>
</dbReference>
<dbReference type="PANTHER" id="PTHR33376:SF2">
    <property type="entry name" value="DICARBOXYLATE-BINDING PERIPLASMIC PROTEIN"/>
    <property type="match status" value="1"/>
</dbReference>
<name>A0ABT6XEJ4_9GAMM</name>
<dbReference type="PROSITE" id="PS51318">
    <property type="entry name" value="TAT"/>
    <property type="match status" value="1"/>
</dbReference>
<gene>
    <name evidence="2" type="ORF">QLQ15_05975</name>
</gene>
<dbReference type="InterPro" id="IPR006311">
    <property type="entry name" value="TAT_signal"/>
</dbReference>
<protein>
    <submittedName>
        <fullName evidence="2">TRAP transporter substrate-binding protein</fullName>
    </submittedName>
</protein>
<sequence>MTDRRRFLAGIAGACAAGVLTSARGGEGGSQILTATDVHVKDYPTVQAVQWIGEQLERETEGRLRLRMYHSGQLGRESEAIDMARFGAIAITRVYSGALNNAFPLTQALCLPYVFDSVPHLRRALDGDVGAQVLRGFEARGLVGLAIYDSGPRCFYNIKHPIHEPGDLHGLKIRVPVSDIFIKMLRLFGANPTPLPLGEVFSGMETHMIDGAENNIRAFQSSRHFEAARYWSHSDHSYAPDVLIMSRKTYDGLSSRDRERVVELARESVPVMRRLWAEQEEAARRTVIESGVKFNDADIPAFRAAAQPLLAEYRRDPAIDALYRRIRELA</sequence>
<evidence type="ECO:0000313" key="2">
    <source>
        <dbReference type="EMBL" id="MDI9238459.1"/>
    </source>
</evidence>
<accession>A0ABT6XEJ4</accession>
<dbReference type="RefSeq" id="WP_283211917.1">
    <property type="nucleotide sequence ID" value="NZ_JASGBI010000001.1"/>
</dbReference>
<dbReference type="Proteomes" id="UP001321580">
    <property type="component" value="Unassembled WGS sequence"/>
</dbReference>
<keyword evidence="3" id="KW-1185">Reference proteome</keyword>
<dbReference type="EMBL" id="JASGBI010000001">
    <property type="protein sequence ID" value="MDI9238459.1"/>
    <property type="molecule type" value="Genomic_DNA"/>
</dbReference>
<dbReference type="PIRSF" id="PIRSF006470">
    <property type="entry name" value="DctB"/>
    <property type="match status" value="1"/>
</dbReference>
<dbReference type="InterPro" id="IPR004682">
    <property type="entry name" value="TRAP_DctP"/>
</dbReference>
<evidence type="ECO:0000256" key="1">
    <source>
        <dbReference type="ARBA" id="ARBA00022729"/>
    </source>
</evidence>
<evidence type="ECO:0000313" key="3">
    <source>
        <dbReference type="Proteomes" id="UP001321580"/>
    </source>
</evidence>
<dbReference type="Pfam" id="PF03480">
    <property type="entry name" value="DctP"/>
    <property type="match status" value="1"/>
</dbReference>
<reference evidence="2 3" key="1">
    <citation type="submission" date="2023-05" db="EMBL/GenBank/DDBJ databases">
        <title>Lysobacter sp. strain LF1 Genome sequencing and assembly.</title>
        <authorList>
            <person name="Jung Y."/>
        </authorList>
    </citation>
    <scope>NUCLEOTIDE SEQUENCE [LARGE SCALE GENOMIC DNA]</scope>
    <source>
        <strain evidence="2 3">LF1</strain>
    </source>
</reference>
<dbReference type="InterPro" id="IPR038404">
    <property type="entry name" value="TRAP_DctP_sf"/>
</dbReference>
<comment type="caution">
    <text evidence="2">The sequence shown here is derived from an EMBL/GenBank/DDBJ whole genome shotgun (WGS) entry which is preliminary data.</text>
</comment>
<organism evidence="2 3">
    <name type="scientific">Lysobacter stagni</name>
    <dbReference type="NCBI Taxonomy" id="3045172"/>
    <lineage>
        <taxon>Bacteria</taxon>
        <taxon>Pseudomonadati</taxon>
        <taxon>Pseudomonadota</taxon>
        <taxon>Gammaproteobacteria</taxon>
        <taxon>Lysobacterales</taxon>
        <taxon>Lysobacteraceae</taxon>
        <taxon>Lysobacter</taxon>
    </lineage>
</organism>